<dbReference type="GO" id="GO:0046872">
    <property type="term" value="F:metal ion binding"/>
    <property type="evidence" value="ECO:0007669"/>
    <property type="project" value="UniProtKB-KW"/>
</dbReference>
<evidence type="ECO:0000256" key="8">
    <source>
        <dbReference type="ARBA" id="ARBA00022679"/>
    </source>
</evidence>
<comment type="subunit">
    <text evidence="5 16">Homodimer.</text>
</comment>
<keyword evidence="12 16" id="KW-0630">Potassium</keyword>
<keyword evidence="7 16" id="KW-0963">Cytoplasm</keyword>
<evidence type="ECO:0000256" key="15">
    <source>
        <dbReference type="ARBA" id="ARBA00040883"/>
    </source>
</evidence>
<dbReference type="InterPro" id="IPR004619">
    <property type="entry name" value="Type_III_PanK"/>
</dbReference>
<protein>
    <recommendedName>
        <fullName evidence="15 16">Type III pantothenate kinase</fullName>
        <ecNumber evidence="6 16">2.7.1.33</ecNumber>
    </recommendedName>
    <alternativeName>
        <fullName evidence="16">PanK-III</fullName>
    </alternativeName>
    <alternativeName>
        <fullName evidence="16">Pantothenic acid kinase</fullName>
    </alternativeName>
</protein>
<keyword evidence="11 16" id="KW-0067">ATP-binding</keyword>
<reference evidence="18" key="1">
    <citation type="submission" date="2016-10" db="EMBL/GenBank/DDBJ databases">
        <authorList>
            <person name="Varghese N."/>
            <person name="Submissions S."/>
        </authorList>
    </citation>
    <scope>NUCLEOTIDE SEQUENCE [LARGE SCALE GENOMIC DNA]</scope>
    <source>
        <strain evidence="18">VPI 5359</strain>
    </source>
</reference>
<keyword evidence="13 16" id="KW-0173">Coenzyme A biosynthesis</keyword>
<feature type="binding site" evidence="16">
    <location>
        <position position="132"/>
    </location>
    <ligand>
        <name>ATP</name>
        <dbReference type="ChEBI" id="CHEBI:30616"/>
    </ligand>
</feature>
<name>A0A1H3H3H0_EUBBA</name>
<dbReference type="Gene3D" id="3.30.420.40">
    <property type="match status" value="2"/>
</dbReference>
<dbReference type="Pfam" id="PF03309">
    <property type="entry name" value="Pan_kinase"/>
    <property type="match status" value="1"/>
</dbReference>
<proteinExistence type="inferred from homology"/>
<dbReference type="GO" id="GO:0004594">
    <property type="term" value="F:pantothenate kinase activity"/>
    <property type="evidence" value="ECO:0007669"/>
    <property type="project" value="UniProtKB-UniRule"/>
</dbReference>
<dbReference type="PANTHER" id="PTHR34265:SF1">
    <property type="entry name" value="TYPE III PANTOTHENATE KINASE"/>
    <property type="match status" value="1"/>
</dbReference>
<evidence type="ECO:0000313" key="18">
    <source>
        <dbReference type="Proteomes" id="UP000199652"/>
    </source>
</evidence>
<evidence type="ECO:0000313" key="17">
    <source>
        <dbReference type="EMBL" id="SDY10066.1"/>
    </source>
</evidence>
<dbReference type="UniPathway" id="UPA00241">
    <property type="reaction ID" value="UER00352"/>
</dbReference>
<dbReference type="SUPFAM" id="SSF53067">
    <property type="entry name" value="Actin-like ATPase domain"/>
    <property type="match status" value="2"/>
</dbReference>
<dbReference type="EC" id="2.7.1.33" evidence="6 16"/>
<dbReference type="STRING" id="1528.SAMN04488579_11642"/>
<dbReference type="PANTHER" id="PTHR34265">
    <property type="entry name" value="TYPE III PANTOTHENATE KINASE"/>
    <property type="match status" value="1"/>
</dbReference>
<evidence type="ECO:0000256" key="3">
    <source>
        <dbReference type="ARBA" id="ARBA00004496"/>
    </source>
</evidence>
<evidence type="ECO:0000256" key="2">
    <source>
        <dbReference type="ARBA" id="ARBA00001958"/>
    </source>
</evidence>
<dbReference type="EMBL" id="FNOU01000016">
    <property type="protein sequence ID" value="SDY10066.1"/>
    <property type="molecule type" value="Genomic_DNA"/>
</dbReference>
<keyword evidence="16" id="KW-0479">Metal-binding</keyword>
<evidence type="ECO:0000256" key="1">
    <source>
        <dbReference type="ARBA" id="ARBA00001206"/>
    </source>
</evidence>
<keyword evidence="9 16" id="KW-0547">Nucleotide-binding</keyword>
<evidence type="ECO:0000256" key="12">
    <source>
        <dbReference type="ARBA" id="ARBA00022958"/>
    </source>
</evidence>
<keyword evidence="18" id="KW-1185">Reference proteome</keyword>
<evidence type="ECO:0000256" key="14">
    <source>
        <dbReference type="ARBA" id="ARBA00038036"/>
    </source>
</evidence>
<evidence type="ECO:0000256" key="4">
    <source>
        <dbReference type="ARBA" id="ARBA00005225"/>
    </source>
</evidence>
<comment type="cofactor">
    <cofactor evidence="2">
        <name>K(+)</name>
        <dbReference type="ChEBI" id="CHEBI:29103"/>
    </cofactor>
</comment>
<evidence type="ECO:0000256" key="6">
    <source>
        <dbReference type="ARBA" id="ARBA00012102"/>
    </source>
</evidence>
<evidence type="ECO:0000256" key="10">
    <source>
        <dbReference type="ARBA" id="ARBA00022777"/>
    </source>
</evidence>
<dbReference type="Proteomes" id="UP000199652">
    <property type="component" value="Unassembled WGS sequence"/>
</dbReference>
<evidence type="ECO:0000256" key="7">
    <source>
        <dbReference type="ARBA" id="ARBA00022490"/>
    </source>
</evidence>
<evidence type="ECO:0000256" key="9">
    <source>
        <dbReference type="ARBA" id="ARBA00022741"/>
    </source>
</evidence>
<feature type="active site" description="Proton acceptor" evidence="16">
    <location>
        <position position="109"/>
    </location>
</feature>
<dbReference type="GO" id="GO:0005524">
    <property type="term" value="F:ATP binding"/>
    <property type="evidence" value="ECO:0007669"/>
    <property type="project" value="UniProtKB-UniRule"/>
</dbReference>
<evidence type="ECO:0000256" key="13">
    <source>
        <dbReference type="ARBA" id="ARBA00022993"/>
    </source>
</evidence>
<dbReference type="GO" id="GO:0015937">
    <property type="term" value="P:coenzyme A biosynthetic process"/>
    <property type="evidence" value="ECO:0007669"/>
    <property type="project" value="UniProtKB-UniRule"/>
</dbReference>
<dbReference type="HAMAP" id="MF_01274">
    <property type="entry name" value="Pantothen_kinase_3"/>
    <property type="match status" value="1"/>
</dbReference>
<dbReference type="InterPro" id="IPR043129">
    <property type="entry name" value="ATPase_NBD"/>
</dbReference>
<comment type="pathway">
    <text evidence="4 16">Cofactor biosynthesis; coenzyme A biosynthesis; CoA from (R)-pantothenate: step 1/5.</text>
</comment>
<comment type="catalytic activity">
    <reaction evidence="1 16">
        <text>(R)-pantothenate + ATP = (R)-4'-phosphopantothenate + ADP + H(+)</text>
        <dbReference type="Rhea" id="RHEA:16373"/>
        <dbReference type="ChEBI" id="CHEBI:10986"/>
        <dbReference type="ChEBI" id="CHEBI:15378"/>
        <dbReference type="ChEBI" id="CHEBI:29032"/>
        <dbReference type="ChEBI" id="CHEBI:30616"/>
        <dbReference type="ChEBI" id="CHEBI:456216"/>
        <dbReference type="EC" id="2.7.1.33"/>
    </reaction>
</comment>
<dbReference type="NCBIfam" id="TIGR00671">
    <property type="entry name" value="baf"/>
    <property type="match status" value="1"/>
</dbReference>
<feature type="binding site" evidence="16">
    <location>
        <position position="129"/>
    </location>
    <ligand>
        <name>K(+)</name>
        <dbReference type="ChEBI" id="CHEBI:29103"/>
    </ligand>
</feature>
<dbReference type="CDD" id="cd24015">
    <property type="entry name" value="ASKHA_NBD_PanK-III"/>
    <property type="match status" value="1"/>
</dbReference>
<keyword evidence="8 16" id="KW-0808">Transferase</keyword>
<comment type="similarity">
    <text evidence="14 16">Belongs to the type III pantothenate kinase family.</text>
</comment>
<comment type="subcellular location">
    <subcellularLocation>
        <location evidence="3 16">Cytoplasm</location>
    </subcellularLocation>
</comment>
<accession>A0A1H3H3H0</accession>
<evidence type="ECO:0000256" key="11">
    <source>
        <dbReference type="ARBA" id="ARBA00022840"/>
    </source>
</evidence>
<feature type="binding site" evidence="16">
    <location>
        <begin position="107"/>
        <end position="110"/>
    </location>
    <ligand>
        <name>substrate</name>
    </ligand>
</feature>
<dbReference type="RefSeq" id="WP_090245926.1">
    <property type="nucleotide sequence ID" value="NZ_FNOU01000016.1"/>
</dbReference>
<dbReference type="NCBIfam" id="NF009855">
    <property type="entry name" value="PRK13321.1"/>
    <property type="match status" value="1"/>
</dbReference>
<gene>
    <name evidence="16" type="primary">coaX</name>
    <name evidence="17" type="ORF">SAMN04488579_11642</name>
</gene>
<sequence>MILVVDVGNTNTEIGAFQGDKVLCSWRFMTKTPRTSDEFAVVFRGFFQNDGLDCKKVKSVIVSSVVPNVMYSMVNGLKKVFGIDPMMVGPGIKTGMSILTSDPSEVGADRIVDAVAAYTIYGGPSLVLDFGTATTYDYVDRSGAFVAEVTSPGIQISAEALFRNAAQLPNIAITKPGSILAKDTVTSMQAGLVYGYIGQVDYIISKMIQETGEPDMKVIATGGYGRMFLEEVSRIDVFDPQLALKGLKIIHDKNIKHRRMS</sequence>
<comment type="cofactor">
    <cofactor evidence="16">
        <name>NH4(+)</name>
        <dbReference type="ChEBI" id="CHEBI:28938"/>
    </cofactor>
    <cofactor evidence="16">
        <name>K(+)</name>
        <dbReference type="ChEBI" id="CHEBI:29103"/>
    </cofactor>
    <text evidence="16">A monovalent cation. Ammonium or potassium.</text>
</comment>
<keyword evidence="10 16" id="KW-0418">Kinase</keyword>
<feature type="binding site" evidence="16">
    <location>
        <begin position="6"/>
        <end position="13"/>
    </location>
    <ligand>
        <name>ATP</name>
        <dbReference type="ChEBI" id="CHEBI:30616"/>
    </ligand>
</feature>
<dbReference type="GO" id="GO:0005737">
    <property type="term" value="C:cytoplasm"/>
    <property type="evidence" value="ECO:0007669"/>
    <property type="project" value="UniProtKB-SubCell"/>
</dbReference>
<comment type="function">
    <text evidence="16">Catalyzes the phosphorylation of pantothenate (Pan), the first step in CoA biosynthesis.</text>
</comment>
<evidence type="ECO:0000256" key="5">
    <source>
        <dbReference type="ARBA" id="ARBA00011738"/>
    </source>
</evidence>
<dbReference type="AlphaFoldDB" id="A0A1H3H3H0"/>
<feature type="binding site" evidence="16">
    <location>
        <position position="184"/>
    </location>
    <ligand>
        <name>substrate</name>
    </ligand>
</feature>
<dbReference type="OrthoDB" id="9804707at2"/>
<evidence type="ECO:0000256" key="16">
    <source>
        <dbReference type="HAMAP-Rule" id="MF_01274"/>
    </source>
</evidence>
<comment type="caution">
    <text evidence="16">Lacks conserved residue(s) required for the propagation of feature annotation.</text>
</comment>
<organism evidence="17 18">
    <name type="scientific">Eubacterium barkeri</name>
    <name type="common">Clostridium barkeri</name>
    <dbReference type="NCBI Taxonomy" id="1528"/>
    <lineage>
        <taxon>Bacteria</taxon>
        <taxon>Bacillati</taxon>
        <taxon>Bacillota</taxon>
        <taxon>Clostridia</taxon>
        <taxon>Eubacteriales</taxon>
        <taxon>Eubacteriaceae</taxon>
        <taxon>Eubacterium</taxon>
    </lineage>
</organism>